<reference evidence="1" key="1">
    <citation type="submission" date="2021-06" db="EMBL/GenBank/DDBJ databases">
        <authorList>
            <person name="Kallberg Y."/>
            <person name="Tangrot J."/>
            <person name="Rosling A."/>
        </authorList>
    </citation>
    <scope>NUCLEOTIDE SEQUENCE</scope>
    <source>
        <strain evidence="1">AU212A</strain>
    </source>
</reference>
<comment type="caution">
    <text evidence="1">The sequence shown here is derived from an EMBL/GenBank/DDBJ whole genome shotgun (WGS) entry which is preliminary data.</text>
</comment>
<accession>A0ACA9LPZ0</accession>
<sequence length="103" mass="11860">DKVLDRDKSHSSRDSDKMKKQQTSDLNSTLERTPSLSANISSSQPINEEPRRKFVYSFTRALDKDENLSTHALDKDKFRGEFTTAVVAYSERFKSEIDERIST</sequence>
<organism evidence="1 2">
    <name type="scientific">Scutellospora calospora</name>
    <dbReference type="NCBI Taxonomy" id="85575"/>
    <lineage>
        <taxon>Eukaryota</taxon>
        <taxon>Fungi</taxon>
        <taxon>Fungi incertae sedis</taxon>
        <taxon>Mucoromycota</taxon>
        <taxon>Glomeromycotina</taxon>
        <taxon>Glomeromycetes</taxon>
        <taxon>Diversisporales</taxon>
        <taxon>Gigasporaceae</taxon>
        <taxon>Scutellospora</taxon>
    </lineage>
</organism>
<dbReference type="Proteomes" id="UP000789860">
    <property type="component" value="Unassembled WGS sequence"/>
</dbReference>
<evidence type="ECO:0000313" key="1">
    <source>
        <dbReference type="EMBL" id="CAG8543676.1"/>
    </source>
</evidence>
<dbReference type="EMBL" id="CAJVPM010007246">
    <property type="protein sequence ID" value="CAG8543676.1"/>
    <property type="molecule type" value="Genomic_DNA"/>
</dbReference>
<name>A0ACA9LPZ0_9GLOM</name>
<feature type="non-terminal residue" evidence="1">
    <location>
        <position position="1"/>
    </location>
</feature>
<proteinExistence type="predicted"/>
<keyword evidence="2" id="KW-1185">Reference proteome</keyword>
<evidence type="ECO:0000313" key="2">
    <source>
        <dbReference type="Proteomes" id="UP000789860"/>
    </source>
</evidence>
<protein>
    <submittedName>
        <fullName evidence="1">773_t:CDS:1</fullName>
    </submittedName>
</protein>
<gene>
    <name evidence="1" type="ORF">SCALOS_LOCUS4933</name>
</gene>